<sequence length="295" mass="31804">MKKSLLVLLMLPVLSGIAYSAVRPMRILIVNDDGCESVGTTSLQEKLAAKGYDVWMVAPATNQSGVGSAITFKPNKIFDVKKIAEKRYCFPGTPADSVDFGLLGLMKNNPPDLVISGVNDGPNTGAAQLNSGTVSAAARAVRYGHPAIAASIGYIFTEEEMKAKWPSTHQYWPDAVDYVVSLVGQLGAAWQPGKPLLPVGSGLSINYPPLAKKAIHGVKIVKNEPHPAPQIAWKILEEGKAQQLMSADALKPVVTDTDTGWLNKGYITWTPFDGQWNAPEYDKQYQRLVVSQGKG</sequence>
<dbReference type="InterPro" id="IPR036523">
    <property type="entry name" value="SurE-like_sf"/>
</dbReference>
<protein>
    <recommendedName>
        <fullName evidence="3">5'-nucleotidase</fullName>
        <ecNumber evidence="3">3.1.3.5</ecNumber>
    </recommendedName>
</protein>
<name>A0ABV3NX96_9ENTR</name>
<dbReference type="SUPFAM" id="SSF64167">
    <property type="entry name" value="SurE-like"/>
    <property type="match status" value="1"/>
</dbReference>
<keyword evidence="5 8" id="KW-0378">Hydrolase</keyword>
<evidence type="ECO:0000256" key="1">
    <source>
        <dbReference type="ARBA" id="ARBA00000815"/>
    </source>
</evidence>
<dbReference type="NCBIfam" id="TIGR00087">
    <property type="entry name" value="surE"/>
    <property type="match status" value="1"/>
</dbReference>
<keyword evidence="6" id="KW-0732">Signal</keyword>
<dbReference type="GO" id="GO:0008253">
    <property type="term" value="F:5'-nucleotidase activity"/>
    <property type="evidence" value="ECO:0007669"/>
    <property type="project" value="UniProtKB-EC"/>
</dbReference>
<keyword evidence="9" id="KW-1185">Reference proteome</keyword>
<proteinExistence type="inferred from homology"/>
<evidence type="ECO:0000256" key="6">
    <source>
        <dbReference type="SAM" id="SignalP"/>
    </source>
</evidence>
<evidence type="ECO:0000256" key="4">
    <source>
        <dbReference type="ARBA" id="ARBA00022723"/>
    </source>
</evidence>
<evidence type="ECO:0000313" key="9">
    <source>
        <dbReference type="Proteomes" id="UP001555342"/>
    </source>
</evidence>
<keyword evidence="4" id="KW-0479">Metal-binding</keyword>
<dbReference type="Proteomes" id="UP001555342">
    <property type="component" value="Unassembled WGS sequence"/>
</dbReference>
<dbReference type="RefSeq" id="WP_367596211.1">
    <property type="nucleotide sequence ID" value="NZ_JBFMVT010000002.1"/>
</dbReference>
<dbReference type="PANTHER" id="PTHR30457">
    <property type="entry name" value="5'-NUCLEOTIDASE SURE"/>
    <property type="match status" value="1"/>
</dbReference>
<dbReference type="InterPro" id="IPR030048">
    <property type="entry name" value="SurE"/>
</dbReference>
<evidence type="ECO:0000256" key="3">
    <source>
        <dbReference type="ARBA" id="ARBA00012643"/>
    </source>
</evidence>
<evidence type="ECO:0000256" key="5">
    <source>
        <dbReference type="ARBA" id="ARBA00022801"/>
    </source>
</evidence>
<comment type="catalytic activity">
    <reaction evidence="1">
        <text>a ribonucleoside 5'-phosphate + H2O = a ribonucleoside + phosphate</text>
        <dbReference type="Rhea" id="RHEA:12484"/>
        <dbReference type="ChEBI" id="CHEBI:15377"/>
        <dbReference type="ChEBI" id="CHEBI:18254"/>
        <dbReference type="ChEBI" id="CHEBI:43474"/>
        <dbReference type="ChEBI" id="CHEBI:58043"/>
        <dbReference type="EC" id="3.1.3.5"/>
    </reaction>
</comment>
<dbReference type="EC" id="3.1.3.5" evidence="3"/>
<gene>
    <name evidence="8" type="primary">surE</name>
    <name evidence="8" type="ORF">AB1E22_15950</name>
</gene>
<organism evidence="8 9">
    <name type="scientific">Buttiauxella gaviniae</name>
    <dbReference type="NCBI Taxonomy" id="82990"/>
    <lineage>
        <taxon>Bacteria</taxon>
        <taxon>Pseudomonadati</taxon>
        <taxon>Pseudomonadota</taxon>
        <taxon>Gammaproteobacteria</taxon>
        <taxon>Enterobacterales</taxon>
        <taxon>Enterobacteriaceae</taxon>
        <taxon>Buttiauxella</taxon>
    </lineage>
</organism>
<comment type="caution">
    <text evidence="8">The sequence shown here is derived from an EMBL/GenBank/DDBJ whole genome shotgun (WGS) entry which is preliminary data.</text>
</comment>
<dbReference type="GO" id="GO:0008254">
    <property type="term" value="F:3'-nucleotidase activity"/>
    <property type="evidence" value="ECO:0007669"/>
    <property type="project" value="UniProtKB-EC"/>
</dbReference>
<dbReference type="Gene3D" id="3.40.1210.10">
    <property type="entry name" value="Survival protein SurE-like phosphatase/nucleotidase"/>
    <property type="match status" value="1"/>
</dbReference>
<dbReference type="PANTHER" id="PTHR30457:SF0">
    <property type="entry name" value="PHOSPHATASE, PUTATIVE (AFU_ORTHOLOGUE AFUA_4G01070)-RELATED"/>
    <property type="match status" value="1"/>
</dbReference>
<dbReference type="InterPro" id="IPR002828">
    <property type="entry name" value="SurE-like_Pase/nucleotidase"/>
</dbReference>
<reference evidence="8 9" key="1">
    <citation type="submission" date="2024-07" db="EMBL/GenBank/DDBJ databases">
        <authorList>
            <person name="Wang L."/>
        </authorList>
    </citation>
    <scope>NUCLEOTIDE SEQUENCE [LARGE SCALE GENOMIC DNA]</scope>
    <source>
        <strain evidence="8 9">WL359</strain>
    </source>
</reference>
<evidence type="ECO:0000313" key="8">
    <source>
        <dbReference type="EMBL" id="MEW7314164.1"/>
    </source>
</evidence>
<feature type="chain" id="PRO_5046750600" description="5'-nucleotidase" evidence="6">
    <location>
        <begin position="21"/>
        <end position="295"/>
    </location>
</feature>
<dbReference type="Pfam" id="PF01975">
    <property type="entry name" value="SurE"/>
    <property type="match status" value="1"/>
</dbReference>
<comment type="similarity">
    <text evidence="2">Belongs to the SurE nucleotidase family.</text>
</comment>
<feature type="domain" description="Survival protein SurE-like phosphatase/nucleotidase" evidence="7">
    <location>
        <begin position="27"/>
        <end position="222"/>
    </location>
</feature>
<evidence type="ECO:0000259" key="7">
    <source>
        <dbReference type="Pfam" id="PF01975"/>
    </source>
</evidence>
<dbReference type="EMBL" id="JBFMVT010000002">
    <property type="protein sequence ID" value="MEW7314164.1"/>
    <property type="molecule type" value="Genomic_DNA"/>
</dbReference>
<evidence type="ECO:0000256" key="2">
    <source>
        <dbReference type="ARBA" id="ARBA00011062"/>
    </source>
</evidence>
<feature type="signal peptide" evidence="6">
    <location>
        <begin position="1"/>
        <end position="20"/>
    </location>
</feature>
<accession>A0ABV3NX96</accession>